<evidence type="ECO:0000313" key="2">
    <source>
        <dbReference type="EMBL" id="SFF27291.1"/>
    </source>
</evidence>
<organism evidence="2 3">
    <name type="scientific">Paenibacillus algorifonticola</name>
    <dbReference type="NCBI Taxonomy" id="684063"/>
    <lineage>
        <taxon>Bacteria</taxon>
        <taxon>Bacillati</taxon>
        <taxon>Bacillota</taxon>
        <taxon>Bacilli</taxon>
        <taxon>Bacillales</taxon>
        <taxon>Paenibacillaceae</taxon>
        <taxon>Paenibacillus</taxon>
    </lineage>
</organism>
<reference evidence="3" key="1">
    <citation type="submission" date="2016-10" db="EMBL/GenBank/DDBJ databases">
        <authorList>
            <person name="Varghese N."/>
            <person name="Submissions S."/>
        </authorList>
    </citation>
    <scope>NUCLEOTIDE SEQUENCE [LARGE SCALE GENOMIC DNA]</scope>
    <source>
        <strain evidence="3">CGMCC 1.10223</strain>
    </source>
</reference>
<accession>A0A1I2HFL2</accession>
<keyword evidence="1" id="KW-0472">Membrane</keyword>
<sequence length="390" mass="40890">MLNTKNISSGLATAIMACTGGAVLIIQAADALGLSRAEALSWLFAVYVIGGALNLWLILRYKMPFAGAHSLTAVAFLSASALHYPIKELAGSFIMAGALIAVLGATGLFGKLLGLIPKPMLDAMLAGIVLHYVVAIIPAIKELPIIGLLSFLGFLIVPRLHKAIPPLLGMLAFGVIGLLIWHDFPTAEVAEFSMPHWISPSFTTGSFISISIPIAILILSNDIAVSLAALKKNGYNPPVNKTVVFSGLGTLLVGFFGGHAVNVGGMMTALCSSEEAGERKSRIWAGIVCSVLVIVFGVFAGAMLVLINRLPSAFIVLLSGFSLAGVLIGNLQAVFSETTYRFSTLFAFIIAIANVSFFGISSPVWSLLIGCLIAKVLKEGKPKPVEAPSV</sequence>
<dbReference type="RefSeq" id="WP_082111025.1">
    <property type="nucleotide sequence ID" value="NZ_FONN01000022.1"/>
</dbReference>
<evidence type="ECO:0000313" key="3">
    <source>
        <dbReference type="Proteomes" id="UP000183410"/>
    </source>
</evidence>
<feature type="transmembrane region" description="Helical" evidence="1">
    <location>
        <begin position="204"/>
        <end position="230"/>
    </location>
</feature>
<feature type="transmembrane region" description="Helical" evidence="1">
    <location>
        <begin position="7"/>
        <end position="27"/>
    </location>
</feature>
<dbReference type="Proteomes" id="UP000183410">
    <property type="component" value="Unassembled WGS sequence"/>
</dbReference>
<feature type="transmembrane region" description="Helical" evidence="1">
    <location>
        <begin position="283"/>
        <end position="307"/>
    </location>
</feature>
<keyword evidence="3" id="KW-1185">Reference proteome</keyword>
<feature type="transmembrane region" description="Helical" evidence="1">
    <location>
        <begin position="66"/>
        <end position="86"/>
    </location>
</feature>
<proteinExistence type="predicted"/>
<gene>
    <name evidence="2" type="ORF">SAMN04487969_1224</name>
</gene>
<evidence type="ECO:0000256" key="1">
    <source>
        <dbReference type="SAM" id="Phobius"/>
    </source>
</evidence>
<name>A0A1I2HFL2_9BACL</name>
<dbReference type="AlphaFoldDB" id="A0A1I2HFL2"/>
<dbReference type="PANTHER" id="PTHR30199">
    <property type="entry name" value="MFS FAMILY TRANSPORTER, PREDICTED SUBSTRATE BENZOATE"/>
    <property type="match status" value="1"/>
</dbReference>
<feature type="transmembrane region" description="Helical" evidence="1">
    <location>
        <begin position="39"/>
        <end position="59"/>
    </location>
</feature>
<keyword evidence="1" id="KW-1133">Transmembrane helix</keyword>
<feature type="transmembrane region" description="Helical" evidence="1">
    <location>
        <begin position="314"/>
        <end position="333"/>
    </location>
</feature>
<keyword evidence="1" id="KW-0812">Transmembrane</keyword>
<feature type="transmembrane region" description="Helical" evidence="1">
    <location>
        <begin position="143"/>
        <end position="160"/>
    </location>
</feature>
<dbReference type="OrthoDB" id="9813854at2"/>
<dbReference type="PANTHER" id="PTHR30199:SF0">
    <property type="entry name" value="INNER MEMBRANE PROTEIN YDCO"/>
    <property type="match status" value="1"/>
</dbReference>
<feature type="transmembrane region" description="Helical" evidence="1">
    <location>
        <begin position="167"/>
        <end position="184"/>
    </location>
</feature>
<dbReference type="PROSITE" id="PS51257">
    <property type="entry name" value="PROKAR_LIPOPROTEIN"/>
    <property type="match status" value="1"/>
</dbReference>
<feature type="transmembrane region" description="Helical" evidence="1">
    <location>
        <begin position="120"/>
        <end position="137"/>
    </location>
</feature>
<feature type="transmembrane region" description="Helical" evidence="1">
    <location>
        <begin position="92"/>
        <end position="113"/>
    </location>
</feature>
<dbReference type="EMBL" id="FONN01000022">
    <property type="protein sequence ID" value="SFF27291.1"/>
    <property type="molecule type" value="Genomic_DNA"/>
</dbReference>
<dbReference type="GO" id="GO:0005886">
    <property type="term" value="C:plasma membrane"/>
    <property type="evidence" value="ECO:0007669"/>
    <property type="project" value="TreeGrafter"/>
</dbReference>
<feature type="transmembrane region" description="Helical" evidence="1">
    <location>
        <begin position="345"/>
        <end position="374"/>
    </location>
</feature>
<feature type="transmembrane region" description="Helical" evidence="1">
    <location>
        <begin position="242"/>
        <end position="263"/>
    </location>
</feature>
<protein>
    <submittedName>
        <fullName evidence="2">Benzoate membrane transport protein</fullName>
    </submittedName>
</protein>
<dbReference type="InterPro" id="IPR004711">
    <property type="entry name" value="Benzoate_Transporter"/>
</dbReference>
<dbReference type="GO" id="GO:0042925">
    <property type="term" value="F:benzoate transmembrane transporter activity"/>
    <property type="evidence" value="ECO:0007669"/>
    <property type="project" value="InterPro"/>
</dbReference>
<dbReference type="Pfam" id="PF03594">
    <property type="entry name" value="BenE"/>
    <property type="match status" value="1"/>
</dbReference>